<organism evidence="1 2">
    <name type="scientific">Comamonas suwonensis</name>
    <dbReference type="NCBI Taxonomy" id="2606214"/>
    <lineage>
        <taxon>Bacteria</taxon>
        <taxon>Pseudomonadati</taxon>
        <taxon>Pseudomonadota</taxon>
        <taxon>Betaproteobacteria</taxon>
        <taxon>Burkholderiales</taxon>
        <taxon>Comamonadaceae</taxon>
        <taxon>Comamonas</taxon>
    </lineage>
</organism>
<dbReference type="Proteomes" id="UP000530032">
    <property type="component" value="Unassembled WGS sequence"/>
</dbReference>
<dbReference type="AlphaFoldDB" id="A0A843B3Z6"/>
<accession>A0A843B3Z6</accession>
<keyword evidence="2" id="KW-1185">Reference proteome</keyword>
<evidence type="ECO:0000313" key="2">
    <source>
        <dbReference type="Proteomes" id="UP000530032"/>
    </source>
</evidence>
<dbReference type="EMBL" id="JABBCQ020000016">
    <property type="protein sequence ID" value="MBI1626136.1"/>
    <property type="molecule type" value="Genomic_DNA"/>
</dbReference>
<dbReference type="InterPro" id="IPR043746">
    <property type="entry name" value="DUF5691"/>
</dbReference>
<dbReference type="Pfam" id="PF18944">
    <property type="entry name" value="DUF5691"/>
    <property type="match status" value="1"/>
</dbReference>
<dbReference type="RefSeq" id="WP_198461456.1">
    <property type="nucleotide sequence ID" value="NZ_JABBCQ020000016.1"/>
</dbReference>
<reference evidence="1" key="1">
    <citation type="submission" date="2020-12" db="EMBL/GenBank/DDBJ databases">
        <title>Comamonas sp. nov., isolated from stream water.</title>
        <authorList>
            <person name="Park K.-H."/>
        </authorList>
    </citation>
    <scope>NUCLEOTIDE SEQUENCE</scope>
    <source>
        <strain evidence="1">EJ-4</strain>
    </source>
</reference>
<gene>
    <name evidence="1" type="ORF">HF327_016705</name>
</gene>
<dbReference type="InterPro" id="IPR021133">
    <property type="entry name" value="HEAT_type_2"/>
</dbReference>
<comment type="caution">
    <text evidence="1">The sequence shown here is derived from an EMBL/GenBank/DDBJ whole genome shotgun (WGS) entry which is preliminary data.</text>
</comment>
<proteinExistence type="predicted"/>
<dbReference type="PROSITE" id="PS50077">
    <property type="entry name" value="HEAT_REPEAT"/>
    <property type="match status" value="1"/>
</dbReference>
<protein>
    <submittedName>
        <fullName evidence="1">Uncharacterized protein</fullName>
    </submittedName>
</protein>
<name>A0A843B3Z6_9BURK</name>
<evidence type="ECO:0000313" key="1">
    <source>
        <dbReference type="EMBL" id="MBI1626136.1"/>
    </source>
</evidence>
<sequence length="592" mass="66113">MSSTHLWAALQQSSLVGVDRLPVPAALLSGADASLAPTRQALESALQPPATSTAAQVLRASAVAAVLERAGWTPGAQIRLSQSLTLPALPAAESRHAPQSVLLLTLMKDVLEHGPRDLLAPMFQRLNEVGMRLSHELLVPALNEGRQSVELRAWLTPVLGERGRWLAALNPQWAYASGVQETANAEQIWQEGSIDQRVALLRDERAHDASQARTRLEGSLKELSAKERAPMVMALEISLSIQDEPLLEKLLTDRSKEVRESAARLLSRLPQSAHSQRITAWLQAMLSQGSKGEWQIEPPEEGHKDWERDGIALQPPAYIKGVKAWWLQQMVELAPLDFWMQQLGMTPEQLWEWSRRSDWKTALRQGWLAALRDQPDVRWIDLLQTMDRDARAESLLPAMLNQLSPEQREAYWLRQLQQAKGTLIDRINTLEGGMPVVGEFSLPMSERVMDELDKALGGKQATGSWHSWQADQAILVCARRLHAAVLPRFAKLWRQSVPAPEPRLEVAEDSESASATETAVMPRLTQLWRKLVSKTDAVVEEATAAVVVSTLTPEQQARLDRARLRPWDDAQVLAQLNRIVDLRMALHAELRS</sequence>